<feature type="transmembrane region" description="Helical" evidence="18">
    <location>
        <begin position="526"/>
        <end position="549"/>
    </location>
</feature>
<reference evidence="20 21" key="1">
    <citation type="journal article" date="2019" name="Sci. Data">
        <title>Hybrid genome assembly and annotation of Danionella translucida.</title>
        <authorList>
            <person name="Kadobianskyi M."/>
            <person name="Schulze L."/>
            <person name="Schuelke M."/>
            <person name="Judkewitz B."/>
        </authorList>
    </citation>
    <scope>NUCLEOTIDE SEQUENCE [LARGE SCALE GENOMIC DNA]</scope>
    <source>
        <strain evidence="20 21">Bolton</strain>
    </source>
</reference>
<evidence type="ECO:0000256" key="14">
    <source>
        <dbReference type="PIRSR" id="PIRSR602077-1"/>
    </source>
</evidence>
<evidence type="ECO:0000256" key="7">
    <source>
        <dbReference type="ARBA" id="ARBA00022737"/>
    </source>
</evidence>
<comment type="caution">
    <text evidence="20">The sequence shown here is derived from an EMBL/GenBank/DDBJ whole genome shotgun (WGS) entry which is preliminary data.</text>
</comment>
<evidence type="ECO:0000256" key="10">
    <source>
        <dbReference type="ARBA" id="ARBA00022989"/>
    </source>
</evidence>
<evidence type="ECO:0000256" key="12">
    <source>
        <dbReference type="ARBA" id="ARBA00023136"/>
    </source>
</evidence>
<feature type="transmembrane region" description="Helical" evidence="18">
    <location>
        <begin position="679"/>
        <end position="698"/>
    </location>
</feature>
<evidence type="ECO:0000256" key="15">
    <source>
        <dbReference type="PIRSR" id="PIRSR602077-3"/>
    </source>
</evidence>
<keyword evidence="8 14" id="KW-0106">Calcium</keyword>
<evidence type="ECO:0000256" key="1">
    <source>
        <dbReference type="ARBA" id="ARBA00004141"/>
    </source>
</evidence>
<dbReference type="Pfam" id="PF08763">
    <property type="entry name" value="Ca_chan_IQ"/>
    <property type="match status" value="1"/>
</dbReference>
<dbReference type="FunFam" id="1.10.287.70:FF:000007">
    <property type="entry name" value="Voltage-dependent L-type calcium channel subunit alpha"/>
    <property type="match status" value="1"/>
</dbReference>
<dbReference type="GO" id="GO:0098703">
    <property type="term" value="P:calcium ion import across plasma membrane"/>
    <property type="evidence" value="ECO:0007669"/>
    <property type="project" value="TreeGrafter"/>
</dbReference>
<dbReference type="Proteomes" id="UP000316079">
    <property type="component" value="Unassembled WGS sequence"/>
</dbReference>
<feature type="compositionally biased region" description="Gly residues" evidence="17">
    <location>
        <begin position="1"/>
        <end position="10"/>
    </location>
</feature>
<evidence type="ECO:0000256" key="4">
    <source>
        <dbReference type="ARBA" id="ARBA00022673"/>
    </source>
</evidence>
<keyword evidence="2" id="KW-0813">Transport</keyword>
<keyword evidence="9 16" id="KW-0851">Voltage-gated channel</keyword>
<evidence type="ECO:0000256" key="6">
    <source>
        <dbReference type="ARBA" id="ARBA00022723"/>
    </source>
</evidence>
<dbReference type="InterPro" id="IPR031649">
    <property type="entry name" value="GPHH_dom"/>
</dbReference>
<keyword evidence="7" id="KW-0677">Repeat</keyword>
<evidence type="ECO:0000313" key="20">
    <source>
        <dbReference type="EMBL" id="TRY98188.1"/>
    </source>
</evidence>
<keyword evidence="21" id="KW-1185">Reference proteome</keyword>
<dbReference type="Gene3D" id="1.10.238.10">
    <property type="entry name" value="EF-hand"/>
    <property type="match status" value="1"/>
</dbReference>
<evidence type="ECO:0000256" key="11">
    <source>
        <dbReference type="ARBA" id="ARBA00023065"/>
    </source>
</evidence>
<dbReference type="FunFam" id="1.20.120.350:FF:000006">
    <property type="entry name" value="Voltage-dependent L-type calcium channel subunit alpha"/>
    <property type="match status" value="1"/>
</dbReference>
<feature type="transmembrane region" description="Helical" evidence="18">
    <location>
        <begin position="967"/>
        <end position="985"/>
    </location>
</feature>
<keyword evidence="3 16" id="KW-0109">Calcium transport</keyword>
<feature type="domain" description="Voltage-dependent calcium channel alpha-1 subunit IQ" evidence="19">
    <location>
        <begin position="1256"/>
        <end position="1290"/>
    </location>
</feature>
<dbReference type="Gene3D" id="1.10.287.70">
    <property type="match status" value="4"/>
</dbReference>
<dbReference type="Gene3D" id="1.20.120.350">
    <property type="entry name" value="Voltage-gated potassium channels. Chain C"/>
    <property type="match status" value="1"/>
</dbReference>
<evidence type="ECO:0000259" key="19">
    <source>
        <dbReference type="SMART" id="SM01062"/>
    </source>
</evidence>
<keyword evidence="13" id="KW-0407">Ion channel</keyword>
<dbReference type="GO" id="GO:0008331">
    <property type="term" value="F:high voltage-gated calcium channel activity"/>
    <property type="evidence" value="ECO:0007669"/>
    <property type="project" value="TreeGrafter"/>
</dbReference>
<dbReference type="STRING" id="623744.A0A553R7P3"/>
<reference evidence="20" key="2">
    <citation type="submission" date="2019-04" db="EMBL/GenBank/DDBJ databases">
        <authorList>
            <person name="Kadobianskyi M."/>
            <person name="Schulze L."/>
            <person name="Schuelke M."/>
            <person name="Judkewitz B."/>
        </authorList>
    </citation>
    <scope>NUCLEOTIDE SEQUENCE</scope>
    <source>
        <strain evidence="20">Bolton</strain>
        <tissue evidence="20">Whole-body</tissue>
    </source>
</reference>
<keyword evidence="4 16" id="KW-0107">Calcium channel</keyword>
<dbReference type="GO" id="GO:0046872">
    <property type="term" value="F:metal ion binding"/>
    <property type="evidence" value="ECO:0007669"/>
    <property type="project" value="UniProtKB-KW"/>
</dbReference>
<dbReference type="EMBL" id="SRMA01025184">
    <property type="protein sequence ID" value="TRY98188.1"/>
    <property type="molecule type" value="Genomic_DNA"/>
</dbReference>
<feature type="transmembrane region" description="Helical" evidence="18">
    <location>
        <begin position="1123"/>
        <end position="1146"/>
    </location>
</feature>
<dbReference type="InterPro" id="IPR027359">
    <property type="entry name" value="Volt_channel_dom_sf"/>
</dbReference>
<feature type="region of interest" description="Disordered" evidence="17">
    <location>
        <begin position="1"/>
        <end position="41"/>
    </location>
</feature>
<keyword evidence="10 18" id="KW-1133">Transmembrane helix</keyword>
<keyword evidence="6 14" id="KW-0479">Metal-binding</keyword>
<evidence type="ECO:0000256" key="3">
    <source>
        <dbReference type="ARBA" id="ARBA00022568"/>
    </source>
</evidence>
<keyword evidence="12 18" id="KW-0472">Membrane</keyword>
<dbReference type="InterPro" id="IPR005821">
    <property type="entry name" value="Ion_trans_dom"/>
</dbReference>
<feature type="binding site" evidence="14">
    <location>
        <position position="250"/>
    </location>
    <ligand>
        <name>Ca(2+)</name>
        <dbReference type="ChEBI" id="CHEBI:29108"/>
    </ligand>
</feature>
<evidence type="ECO:0000256" key="13">
    <source>
        <dbReference type="ARBA" id="ARBA00023303"/>
    </source>
</evidence>
<feature type="transmembrane region" description="Helical" evidence="18">
    <location>
        <begin position="845"/>
        <end position="866"/>
    </location>
</feature>
<evidence type="ECO:0000256" key="18">
    <source>
        <dbReference type="SAM" id="Phobius"/>
    </source>
</evidence>
<dbReference type="GO" id="GO:0005891">
    <property type="term" value="C:voltage-gated calcium channel complex"/>
    <property type="evidence" value="ECO:0007669"/>
    <property type="project" value="InterPro"/>
</dbReference>
<dbReference type="Gene3D" id="6.10.250.2180">
    <property type="match status" value="1"/>
</dbReference>
<feature type="binding site" evidence="14">
    <location>
        <position position="859"/>
    </location>
    <ligand>
        <name>Ca(2+)</name>
        <dbReference type="ChEBI" id="CHEBI:29108"/>
    </ligand>
</feature>
<keyword evidence="11" id="KW-0406">Ion transport</keyword>
<comment type="similarity">
    <text evidence="16">Belongs to the calcium channel alpha-1 subunit (TC 1.A.1.11) family.</text>
</comment>
<feature type="transmembrane region" description="Helical" evidence="18">
    <location>
        <begin position="997"/>
        <end position="1016"/>
    </location>
</feature>
<comment type="subcellular location">
    <subcellularLocation>
        <location evidence="1 16">Membrane</location>
        <topology evidence="1 16">Multi-pass membrane protein</topology>
    </subcellularLocation>
</comment>
<feature type="region of interest" description="Disordered" evidence="17">
    <location>
        <begin position="1752"/>
        <end position="1771"/>
    </location>
</feature>
<dbReference type="Pfam" id="PF16885">
    <property type="entry name" value="CAC1F_C"/>
    <property type="match status" value="1"/>
</dbReference>
<evidence type="ECO:0000256" key="16">
    <source>
        <dbReference type="RuleBase" id="RU003808"/>
    </source>
</evidence>
<gene>
    <name evidence="20" type="ORF">DNTS_035012</name>
</gene>
<organism evidence="20 21">
    <name type="scientific">Danionella cerebrum</name>
    <dbReference type="NCBI Taxonomy" id="2873325"/>
    <lineage>
        <taxon>Eukaryota</taxon>
        <taxon>Metazoa</taxon>
        <taxon>Chordata</taxon>
        <taxon>Craniata</taxon>
        <taxon>Vertebrata</taxon>
        <taxon>Euteleostomi</taxon>
        <taxon>Actinopterygii</taxon>
        <taxon>Neopterygii</taxon>
        <taxon>Teleostei</taxon>
        <taxon>Ostariophysi</taxon>
        <taxon>Cypriniformes</taxon>
        <taxon>Danionidae</taxon>
        <taxon>Danioninae</taxon>
        <taxon>Danionella</taxon>
    </lineage>
</organism>
<accession>A0A553R7P3</accession>
<dbReference type="PANTHER" id="PTHR45628:SF2">
    <property type="entry name" value="VOLTAGE-DEPENDENT L-TYPE CALCIUM CHANNEL SUBUNIT ALPHA-1F"/>
    <property type="match status" value="1"/>
</dbReference>
<proteinExistence type="inferred from homology"/>
<feature type="binding site" evidence="14">
    <location>
        <position position="581"/>
    </location>
    <ligand>
        <name>Ca(2+)</name>
        <dbReference type="ChEBI" id="CHEBI:29108"/>
    </ligand>
</feature>
<evidence type="ECO:0000256" key="5">
    <source>
        <dbReference type="ARBA" id="ARBA00022692"/>
    </source>
</evidence>
<dbReference type="Pfam" id="PF00520">
    <property type="entry name" value="Ion_trans"/>
    <property type="match status" value="5"/>
</dbReference>
<dbReference type="OrthoDB" id="431720at2759"/>
<sequence length="2005" mass="221566">MESKDGGGVAGSDPSKTDTLNSTGSAGQKRAGGAKKHTQANKSALRAPRALCCLTLSNPIRMAALALVEWKYPFSRCHTKSVHFLDLKPLRPLISLFFWPSLQTVLPLVCPNPSLKMIQMPPITICLFSVIAEMGEHKPGDAHHAAGKPGGLDVKALRAFRVLRPLRLVSGVPSLQIVLNSIMKAMVPLLHIELMIDDDPTPCAFAGNGRFCMGNNTECRGGWEGPNGGITNFDNIFFAMLTVFQCITMEGWTDVLYWMNDSIGFELPWVYFVSLVIFGSFFVLNLVLGVLSGEFSKEREKAVCRGELQKAQEKQQMEEDMIGYMDWLIEAEDMDEDGNKRAVVAKKKMMKKYGWYKHSEDGESDSDSEFEAFLDDDNGCCASIMARLMAISFWSLQVSHLPGGSRSSVGGRVFPVALTFEQLYHLNLVMRKNARVAVKTTNFYWLVLLLVFLNTAASASEHYGQPKWLTDIQERANKILLALFTLEMLMKIYSFGFQIYFMALFNRHWAALSDLVGSLLNSMKAICSLLLLLFLFLIIFALLGMQLFGGKFNFDETQMKRSTFDSFPSALLTCFQILTGEDWNSVMYDGIMAYGGPVFPNMIVCIYFVILFVCGNYILLNVFLAIAVDNLAGDGGKKKKEEKKEEEEEWEDDEEREEDDAGVRHSCTFFLRHIYMLGYADYVFTTVFTIEIMLKMTVYGAFLHQGSFCRNAFNLLDLLVVSVSLISFFLHSSAISVVKILRVLRVLRPLRAINRAKGLKSVIQCVFVAIRTIGNILIVTTLLQFMFACIGVQLFKGRFYRCTDEAKHTPEECKGTFVVFKDGDMNHPMVRERIWENSDFNFDNVLMGMLALFTVSTFEGWPQLLYKAIDANAENKGPIYNYRVEISIFFIIYIIIIAFFMMNIFVGFVIITFREQGEVEFKNCELNKNQRQCVYYSLKAQPIKIYIPKNPSQLKFWKIINSSQFEYIMFLLILLNTLTLAVQHYEQSKLFNFVMDILNMIFTTLFTVEMVIKLLALRPYGGGGGHGEGKEGESAKVSITFFRLFRVMRLVKLLSKGEGIRTLLWTFVKSLQTFFMAVLLLFRCATGEQWQQIMLAALPGRRCDPESDFEAGEEFTCGSNLAYLYFISFFALCAFLIINLFIAVIMDNFEYLTRDWTVLGTHHLDEFKRVWSDYDPEATGRIKHLDVRLVAMNVPLYPDGTVSFNATLFALVRTSLKIKTEGPIDQQNEELRAIIKKIWKRTKPKLLDEVLPPPSGNEVTAGKFYASFLIQDYFKKFRKRKEKERKKKGKDKSASLQAGLRTLQDLAPEMRLAMAMEEEEGMEGEMIEEDEFFRSDSVFSDVPPTPTMSTPRSTPMPPHLDKTTVSIELPPSGSLMLEEALLDSRPASALSDNEIIVDQPQRLSPLPSRWSSSHNKLTPLWILNSNPRMESPRAGEYIPVPSSDVVGIQNGGGFTEGGVIPEGGSTMTSGFMEGQATDGAIIGVGVTDGGAVIGEGYLGGVTGEVTGGYVMSGGVTEMPYAPEQSGISSQDPQTVAMPEQQWYPEVPPAQIAPADGSSVAPAQPINVPCSSYQVQDSGAYQGICYPVNGYNTTGVAYPSNPNPTNGNYVTGVAYPSNPNPTNGNYTTGVVYPLNPTGNNGNSTNGVAYPCNPTAANGNNTNGVPYPGNPIVTNGNNTNGLAFSGNPTATNGNCTNVDAYPGNPTATNGNSTNGVAHPGNAMSTNGSSTNGVSYPGDPNSTTGSNTNVVVYPSNTNSTNGNSSNGYSSNGCNGSEYNGNGFTARRRMLPQTPLGRKPNFNIHCLRRQGSNEDIPAPGTYLSNSPPCRARAQTHNSFDSRRSSISSGISSASWANNQARRGRLLYAPLILVNEAGGTQAMWSDANGSASLPASARPGWTGSGVAGVGQQPRAYTTLRVPSQNSTGFIEKGSADSLVESILISEGLGLYAKDRKFVDFAKREIAGACHMTIDEMETAATDLIYRGRAGPTIRQFEEDLSDEMNCVISY</sequence>
<dbReference type="Gene3D" id="6.10.250.2500">
    <property type="match status" value="1"/>
</dbReference>
<evidence type="ECO:0000256" key="8">
    <source>
        <dbReference type="ARBA" id="ARBA00022837"/>
    </source>
</evidence>
<feature type="compositionally biased region" description="Acidic residues" evidence="17">
    <location>
        <begin position="644"/>
        <end position="659"/>
    </location>
</feature>
<evidence type="ECO:0000256" key="2">
    <source>
        <dbReference type="ARBA" id="ARBA00022448"/>
    </source>
</evidence>
<dbReference type="PRINTS" id="PR00167">
    <property type="entry name" value="CACHANNEL"/>
</dbReference>
<feature type="transmembrane region" description="Helical" evidence="18">
    <location>
        <begin position="269"/>
        <end position="291"/>
    </location>
</feature>
<dbReference type="InterPro" id="IPR050599">
    <property type="entry name" value="VDCC_alpha-1_subunit"/>
</dbReference>
<name>A0A553R7P3_9TELE</name>
<feature type="transmembrane region" description="Helical" evidence="18">
    <location>
        <begin position="887"/>
        <end position="913"/>
    </location>
</feature>
<evidence type="ECO:0000256" key="17">
    <source>
        <dbReference type="SAM" id="MobiDB-lite"/>
    </source>
</evidence>
<keyword evidence="5 18" id="KW-0812">Transmembrane</keyword>
<dbReference type="InterPro" id="IPR031688">
    <property type="entry name" value="CAC1F_C"/>
</dbReference>
<dbReference type="Pfam" id="PF16905">
    <property type="entry name" value="GPHH"/>
    <property type="match status" value="1"/>
</dbReference>
<feature type="transmembrane region" description="Helical" evidence="18">
    <location>
        <begin position="479"/>
        <end position="505"/>
    </location>
</feature>
<feature type="transmembrane region" description="Helical" evidence="18">
    <location>
        <begin position="606"/>
        <end position="628"/>
    </location>
</feature>
<dbReference type="FunFam" id="1.10.287.70:FF:000021">
    <property type="entry name" value="Voltage-dependent L-type calcium channel subunit alpha"/>
    <property type="match status" value="1"/>
</dbReference>
<feature type="compositionally biased region" description="Polar residues" evidence="17">
    <location>
        <begin position="17"/>
        <end position="26"/>
    </location>
</feature>
<feature type="transmembrane region" description="Helical" evidence="18">
    <location>
        <begin position="762"/>
        <end position="795"/>
    </location>
</feature>
<feature type="transmembrane region" description="Helical" evidence="18">
    <location>
        <begin position="718"/>
        <end position="741"/>
    </location>
</feature>
<feature type="transmembrane region" description="Helical" evidence="18">
    <location>
        <begin position="1063"/>
        <end position="1082"/>
    </location>
</feature>
<feature type="region of interest" description="Disordered" evidence="17">
    <location>
        <begin position="1807"/>
        <end position="1840"/>
    </location>
</feature>
<feature type="region of interest" description="Disordered" evidence="17">
    <location>
        <begin position="635"/>
        <end position="659"/>
    </location>
</feature>
<evidence type="ECO:0000256" key="9">
    <source>
        <dbReference type="ARBA" id="ARBA00022882"/>
    </source>
</evidence>
<dbReference type="EMBL" id="SRMA01025184">
    <property type="protein sequence ID" value="TRY98189.1"/>
    <property type="molecule type" value="Genomic_DNA"/>
</dbReference>
<dbReference type="InterPro" id="IPR014873">
    <property type="entry name" value="VDCC_a1su_IQ"/>
</dbReference>
<dbReference type="SUPFAM" id="SSF81324">
    <property type="entry name" value="Voltage-gated potassium channels"/>
    <property type="match status" value="4"/>
</dbReference>
<dbReference type="PANTHER" id="PTHR45628">
    <property type="entry name" value="VOLTAGE-DEPENDENT CALCIUM CHANNEL TYPE A SUBUNIT ALPHA-1"/>
    <property type="match status" value="1"/>
</dbReference>
<evidence type="ECO:0000313" key="21">
    <source>
        <dbReference type="Proteomes" id="UP000316079"/>
    </source>
</evidence>
<feature type="transmembrane region" description="Helical" evidence="18">
    <location>
        <begin position="441"/>
        <end position="459"/>
    </location>
</feature>
<dbReference type="InterPro" id="IPR002077">
    <property type="entry name" value="VDCCAlpha1"/>
</dbReference>
<protein>
    <recommendedName>
        <fullName evidence="19">Voltage-dependent calcium channel alpha-1 subunit IQ domain-containing protein</fullName>
    </recommendedName>
</protein>
<keyword evidence="15" id="KW-0325">Glycoprotein</keyword>
<feature type="glycosylation site" description="N-linked (GlcNAc...) asparagine" evidence="15">
    <location>
        <position position="215"/>
    </location>
</feature>
<dbReference type="SMART" id="SM01062">
    <property type="entry name" value="Ca_chan_IQ"/>
    <property type="match status" value="1"/>
</dbReference>